<feature type="signal peptide" evidence="1">
    <location>
        <begin position="1"/>
        <end position="19"/>
    </location>
</feature>
<dbReference type="AlphaFoldDB" id="A0AA39HVQ5"/>
<evidence type="ECO:0000313" key="2">
    <source>
        <dbReference type="EMBL" id="KAK0412380.1"/>
    </source>
</evidence>
<organism evidence="2 3">
    <name type="scientific">Steinernema hermaphroditum</name>
    <dbReference type="NCBI Taxonomy" id="289476"/>
    <lineage>
        <taxon>Eukaryota</taxon>
        <taxon>Metazoa</taxon>
        <taxon>Ecdysozoa</taxon>
        <taxon>Nematoda</taxon>
        <taxon>Chromadorea</taxon>
        <taxon>Rhabditida</taxon>
        <taxon>Tylenchina</taxon>
        <taxon>Panagrolaimomorpha</taxon>
        <taxon>Strongyloidoidea</taxon>
        <taxon>Steinernematidae</taxon>
        <taxon>Steinernema</taxon>
    </lineage>
</organism>
<comment type="caution">
    <text evidence="2">The sequence shown here is derived from an EMBL/GenBank/DDBJ whole genome shotgun (WGS) entry which is preliminary data.</text>
</comment>
<dbReference type="Proteomes" id="UP001175271">
    <property type="component" value="Unassembled WGS sequence"/>
</dbReference>
<keyword evidence="3" id="KW-1185">Reference proteome</keyword>
<reference evidence="2" key="1">
    <citation type="submission" date="2023-06" db="EMBL/GenBank/DDBJ databases">
        <title>Genomic analysis of the entomopathogenic nematode Steinernema hermaphroditum.</title>
        <authorList>
            <person name="Schwarz E.M."/>
            <person name="Heppert J.K."/>
            <person name="Baniya A."/>
            <person name="Schwartz H.T."/>
            <person name="Tan C.-H."/>
            <person name="Antoshechkin I."/>
            <person name="Sternberg P.W."/>
            <person name="Goodrich-Blair H."/>
            <person name="Dillman A.R."/>
        </authorList>
    </citation>
    <scope>NUCLEOTIDE SEQUENCE</scope>
    <source>
        <strain evidence="2">PS9179</strain>
        <tissue evidence="2">Whole animal</tissue>
    </source>
</reference>
<accession>A0AA39HVQ5</accession>
<gene>
    <name evidence="2" type="ORF">QR680_006180</name>
</gene>
<evidence type="ECO:0000313" key="3">
    <source>
        <dbReference type="Proteomes" id="UP001175271"/>
    </source>
</evidence>
<proteinExistence type="predicted"/>
<sequence length="86" mass="9333">MAALVKILVLAILIGLATPRSIYLSPEYRDEIGQDYSDKITGTGLDWKSNPCHNHKCPLGAQCFSMPDLKCHTDDCPLVAACVDIG</sequence>
<evidence type="ECO:0000256" key="1">
    <source>
        <dbReference type="SAM" id="SignalP"/>
    </source>
</evidence>
<name>A0AA39HVQ5_9BILA</name>
<feature type="chain" id="PRO_5041426009" evidence="1">
    <location>
        <begin position="20"/>
        <end position="86"/>
    </location>
</feature>
<dbReference type="EMBL" id="JAUCMV010000003">
    <property type="protein sequence ID" value="KAK0412380.1"/>
    <property type="molecule type" value="Genomic_DNA"/>
</dbReference>
<keyword evidence="1" id="KW-0732">Signal</keyword>
<protein>
    <submittedName>
        <fullName evidence="2">Uncharacterized protein</fullName>
    </submittedName>
</protein>